<dbReference type="GO" id="GO:0003676">
    <property type="term" value="F:nucleic acid binding"/>
    <property type="evidence" value="ECO:0007669"/>
    <property type="project" value="InterPro"/>
</dbReference>
<dbReference type="CDD" id="cd20736">
    <property type="entry name" value="PoNe_Nuclease"/>
    <property type="match status" value="1"/>
</dbReference>
<dbReference type="Proteomes" id="UP000288892">
    <property type="component" value="Unassembled WGS sequence"/>
</dbReference>
<evidence type="ECO:0000256" key="3">
    <source>
        <dbReference type="SAM" id="MobiDB-lite"/>
    </source>
</evidence>
<protein>
    <recommendedName>
        <fullName evidence="2">UPF0102 protein VU01_11964</fullName>
    </recommendedName>
</protein>
<dbReference type="HAMAP" id="MF_00048">
    <property type="entry name" value="UPF0102"/>
    <property type="match status" value="1"/>
</dbReference>
<proteinExistence type="inferred from homology"/>
<dbReference type="EMBL" id="MTKS01000196">
    <property type="protein sequence ID" value="RWX51165.1"/>
    <property type="molecule type" value="Genomic_DNA"/>
</dbReference>
<dbReference type="NCBIfam" id="TIGR00252">
    <property type="entry name" value="YraN family protein"/>
    <property type="match status" value="1"/>
</dbReference>
<dbReference type="Gene3D" id="3.40.1350.10">
    <property type="match status" value="1"/>
</dbReference>
<name>A0A444JDJ3_9BACT</name>
<dbReference type="Pfam" id="PF02021">
    <property type="entry name" value="UPF0102"/>
    <property type="match status" value="1"/>
</dbReference>
<keyword evidence="5" id="KW-1185">Reference proteome</keyword>
<dbReference type="GO" id="GO:0004519">
    <property type="term" value="F:endonuclease activity"/>
    <property type="evidence" value="ECO:0007669"/>
    <property type="project" value="UniProtKB-KW"/>
</dbReference>
<dbReference type="NCBIfam" id="NF009150">
    <property type="entry name" value="PRK12497.1-3"/>
    <property type="match status" value="1"/>
</dbReference>
<gene>
    <name evidence="4" type="ORF">VU01_11964</name>
</gene>
<reference evidence="4 5" key="1">
    <citation type="submission" date="2017-01" db="EMBL/GenBank/DDBJ databases">
        <title>The cable genome- insights into the physiology and evolution of filamentous bacteria capable of sulfide oxidation via long distance electron transfer.</title>
        <authorList>
            <person name="Schreiber L."/>
            <person name="Bjerg J.T."/>
            <person name="Boggild A."/>
            <person name="Van De Vossenberg J."/>
            <person name="Meysman F."/>
            <person name="Nielsen L.P."/>
            <person name="Schramm A."/>
            <person name="Kjeldsen K.U."/>
        </authorList>
    </citation>
    <scope>NUCLEOTIDE SEQUENCE [LARGE SCALE GENOMIC DNA]</scope>
    <source>
        <strain evidence="4">A5</strain>
    </source>
</reference>
<keyword evidence="4" id="KW-0540">Nuclease</keyword>
<keyword evidence="4" id="KW-0255">Endonuclease</keyword>
<comment type="caution">
    <text evidence="4">The sequence shown here is derived from an EMBL/GenBank/DDBJ whole genome shotgun (WGS) entry which is preliminary data.</text>
</comment>
<dbReference type="AlphaFoldDB" id="A0A444JDJ3"/>
<dbReference type="SUPFAM" id="SSF52980">
    <property type="entry name" value="Restriction endonuclease-like"/>
    <property type="match status" value="1"/>
</dbReference>
<evidence type="ECO:0000313" key="5">
    <source>
        <dbReference type="Proteomes" id="UP000288892"/>
    </source>
</evidence>
<dbReference type="PANTHER" id="PTHR34039:SF1">
    <property type="entry name" value="UPF0102 PROTEIN YRAN"/>
    <property type="match status" value="1"/>
</dbReference>
<dbReference type="InterPro" id="IPR011335">
    <property type="entry name" value="Restrct_endonuc-II-like"/>
</dbReference>
<sequence>MLRKIELSGEQTPASGMKTPNPGKDSRKATGRSGEDLAVQYLEQQGYIILERNYRLRIGEVDIIARDEEYLVFIEVKTRRSRRFGSPFEAVDIRKQQQIFKIAAAYLHGKELPVRFDVVAVHLNGQDVRVEVLKNAFEGCG</sequence>
<evidence type="ECO:0000256" key="2">
    <source>
        <dbReference type="HAMAP-Rule" id="MF_00048"/>
    </source>
</evidence>
<organism evidence="4 5">
    <name type="scientific">Candidatus Electrothrix marina</name>
    <dbReference type="NCBI Taxonomy" id="1859130"/>
    <lineage>
        <taxon>Bacteria</taxon>
        <taxon>Pseudomonadati</taxon>
        <taxon>Thermodesulfobacteriota</taxon>
        <taxon>Desulfobulbia</taxon>
        <taxon>Desulfobulbales</taxon>
        <taxon>Desulfobulbaceae</taxon>
        <taxon>Candidatus Electrothrix</taxon>
    </lineage>
</organism>
<feature type="region of interest" description="Disordered" evidence="3">
    <location>
        <begin position="1"/>
        <end position="32"/>
    </location>
</feature>
<keyword evidence="4" id="KW-0378">Hydrolase</keyword>
<accession>A0A444JDJ3</accession>
<dbReference type="InterPro" id="IPR003509">
    <property type="entry name" value="UPF0102_YraN-like"/>
</dbReference>
<comment type="similarity">
    <text evidence="1 2">Belongs to the UPF0102 family.</text>
</comment>
<evidence type="ECO:0000313" key="4">
    <source>
        <dbReference type="EMBL" id="RWX51165.1"/>
    </source>
</evidence>
<evidence type="ECO:0000256" key="1">
    <source>
        <dbReference type="ARBA" id="ARBA00006738"/>
    </source>
</evidence>
<dbReference type="NCBIfam" id="NF009154">
    <property type="entry name" value="PRK12497.3-3"/>
    <property type="match status" value="1"/>
</dbReference>
<dbReference type="InterPro" id="IPR011856">
    <property type="entry name" value="tRNA_endonuc-like_dom_sf"/>
</dbReference>
<dbReference type="PANTHER" id="PTHR34039">
    <property type="entry name" value="UPF0102 PROTEIN YRAN"/>
    <property type="match status" value="1"/>
</dbReference>